<feature type="compositionally biased region" description="Basic and acidic residues" evidence="2">
    <location>
        <begin position="286"/>
        <end position="306"/>
    </location>
</feature>
<dbReference type="KEGG" id="tasa:A1Q1_07574"/>
<accession>J6F799</accession>
<evidence type="ECO:0000313" key="4">
    <source>
        <dbReference type="Proteomes" id="UP000002748"/>
    </source>
</evidence>
<feature type="region of interest" description="Disordered" evidence="2">
    <location>
        <begin position="723"/>
        <end position="817"/>
    </location>
</feature>
<dbReference type="GeneID" id="25991086"/>
<proteinExistence type="predicted"/>
<feature type="region of interest" description="Disordered" evidence="2">
    <location>
        <begin position="1"/>
        <end position="70"/>
    </location>
</feature>
<feature type="compositionally biased region" description="Polar residues" evidence="2">
    <location>
        <begin position="14"/>
        <end position="30"/>
    </location>
</feature>
<dbReference type="EMBL" id="ALBS01000069">
    <property type="protein sequence ID" value="EJT51217.1"/>
    <property type="molecule type" value="Genomic_DNA"/>
</dbReference>
<dbReference type="HOGENOM" id="CLU_345878_0_0_1"/>
<evidence type="ECO:0000256" key="1">
    <source>
        <dbReference type="SAM" id="Coils"/>
    </source>
</evidence>
<organism evidence="3 4">
    <name type="scientific">Trichosporon asahii var. asahii (strain ATCC 90039 / CBS 2479 / JCM 2466 / KCTC 7840 / NBRC 103889/ NCYC 2677 / UAMH 7654)</name>
    <name type="common">Yeast</name>
    <dbReference type="NCBI Taxonomy" id="1186058"/>
    <lineage>
        <taxon>Eukaryota</taxon>
        <taxon>Fungi</taxon>
        <taxon>Dikarya</taxon>
        <taxon>Basidiomycota</taxon>
        <taxon>Agaricomycotina</taxon>
        <taxon>Tremellomycetes</taxon>
        <taxon>Trichosporonales</taxon>
        <taxon>Trichosporonaceae</taxon>
        <taxon>Trichosporon</taxon>
    </lineage>
</organism>
<evidence type="ECO:0000313" key="3">
    <source>
        <dbReference type="EMBL" id="EJT51217.1"/>
    </source>
</evidence>
<dbReference type="AlphaFoldDB" id="J6F799"/>
<feature type="compositionally biased region" description="Basic and acidic residues" evidence="2">
    <location>
        <begin position="355"/>
        <end position="376"/>
    </location>
</feature>
<feature type="compositionally biased region" description="Polar residues" evidence="2">
    <location>
        <begin position="802"/>
        <end position="817"/>
    </location>
</feature>
<evidence type="ECO:0000256" key="2">
    <source>
        <dbReference type="SAM" id="MobiDB-lite"/>
    </source>
</evidence>
<name>J6F799_TRIAS</name>
<protein>
    <submittedName>
        <fullName evidence="3">Uncharacterized protein</fullName>
    </submittedName>
</protein>
<keyword evidence="1" id="KW-0175">Coiled coil</keyword>
<reference evidence="3 4" key="1">
    <citation type="journal article" date="2012" name="Eukaryot. Cell">
        <title>Draft genome sequence of CBS 2479, the standard type strain of Trichosporon asahii.</title>
        <authorList>
            <person name="Yang R.Y."/>
            <person name="Li H.T."/>
            <person name="Zhu H."/>
            <person name="Zhou G.P."/>
            <person name="Wang M."/>
            <person name="Wang L."/>
        </authorList>
    </citation>
    <scope>NUCLEOTIDE SEQUENCE [LARGE SCALE GENOMIC DNA]</scope>
    <source>
        <strain evidence="4">ATCC 90039 / CBS 2479 / JCM 2466 / KCTC 7840 / NCYC 2677 / UAMH 7654</strain>
    </source>
</reference>
<feature type="region of interest" description="Disordered" evidence="2">
    <location>
        <begin position="261"/>
        <end position="395"/>
    </location>
</feature>
<dbReference type="VEuPathDB" id="FungiDB:A1Q1_07574"/>
<dbReference type="Proteomes" id="UP000002748">
    <property type="component" value="Unassembled WGS sequence"/>
</dbReference>
<feature type="compositionally biased region" description="Basic residues" evidence="2">
    <location>
        <begin position="1"/>
        <end position="10"/>
    </location>
</feature>
<feature type="compositionally biased region" description="Pro residues" evidence="2">
    <location>
        <begin position="766"/>
        <end position="778"/>
    </location>
</feature>
<feature type="coiled-coil region" evidence="1">
    <location>
        <begin position="572"/>
        <end position="648"/>
    </location>
</feature>
<dbReference type="RefSeq" id="XP_014182442.1">
    <property type="nucleotide sequence ID" value="XM_014326967.1"/>
</dbReference>
<feature type="compositionally biased region" description="Basic and acidic residues" evidence="2">
    <location>
        <begin position="268"/>
        <end position="278"/>
    </location>
</feature>
<feature type="compositionally biased region" description="Basic and acidic residues" evidence="2">
    <location>
        <begin position="733"/>
        <end position="743"/>
    </location>
</feature>
<sequence length="817" mass="89613">MSKARGKARAPTKATAQPTTRLSKRQQQIAEQVVSGSGSRQSRTRSPAKGSSALDSELSDVGDDEDDDGEIKGEFGRWGSEWIAKFRDLDEVWGSDEGFQLYCNLLGFKPQPLEHCEDNLFPNAAALWGLKLHKVRKGMKYTFMTKGRGPSCYITPSSKKTPCHYHEHSFPFLYDPPNGLTCLNALKAGCPTLIVRWDPVEGFIAACAYCFYTTKSNCTLVLYKLTWQASAPYTKEELEAAKIGRSRNWKVTGGTMEEFLQKVQPVPDAKRTESHDGNSSDSSQSNDRDRDNRPRPEQKGREGKDSEYDESSEGEPDTRKGGAQSNKKRSRSPESDADASNKKKSTTTALAENAKAAEHRRQAILAEEARRKKEEEYFQANRRAQRELEAKQAAEEARLQLQDHEMTANMRAGLAALSGGGQGGNGNPKADGNRRAGNPDSVDAARVAAALSAFGGSTGAPVPAETAEKIASRINSSASPPKVVTSEDTLSGPTNRIRVNTEFIARRRERSVKQTSGILSRLIATLQDEKTKLERDIEVDDAELEERMGQIAEDLTQPAGIEAMNKKLTEDLQNSDSLVQALQGDVKRAEDALSLKEQEMIALKNTTDAKLANLSSETKLRWENFNKLTKARAEVAELRESLTSAQADGKTLSAAWQSQQSEIQTLRQQCSEALAQSSSTAAENSQLQQRYTHLENTNNGLEAEVTALRAKIAELESHNKFLTLAQNNPASSERPDSRDERRNSVPLGFYATLSQDAFPRGRHSPPTLPDPLITPPVHGPVTTLDPKILHQSTSNPGGGSESGTQSHEPQPPSVQNL</sequence>
<comment type="caution">
    <text evidence="3">The sequence shown here is derived from an EMBL/GenBank/DDBJ whole genome shotgun (WGS) entry which is preliminary data.</text>
</comment>
<feature type="compositionally biased region" description="Acidic residues" evidence="2">
    <location>
        <begin position="57"/>
        <end position="69"/>
    </location>
</feature>
<gene>
    <name evidence="3" type="ORF">A1Q1_07574</name>
</gene>
<feature type="compositionally biased region" description="Basic and acidic residues" evidence="2">
    <location>
        <begin position="384"/>
        <end position="395"/>
    </location>
</feature>
<feature type="region of interest" description="Disordered" evidence="2">
    <location>
        <begin position="413"/>
        <end position="442"/>
    </location>
</feature>
<feature type="coiled-coil region" evidence="1">
    <location>
        <begin position="684"/>
        <end position="718"/>
    </location>
</feature>
<feature type="compositionally biased region" description="Low complexity" evidence="2">
    <location>
        <begin position="32"/>
        <end position="41"/>
    </location>
</feature>